<evidence type="ECO:0000313" key="2">
    <source>
        <dbReference type="EMBL" id="THY27181.1"/>
    </source>
</evidence>
<evidence type="ECO:0000313" key="3">
    <source>
        <dbReference type="Proteomes" id="UP000306584"/>
    </source>
</evidence>
<protein>
    <submittedName>
        <fullName evidence="2">Uncharacterized protein</fullName>
    </submittedName>
</protein>
<feature type="region of interest" description="Disordered" evidence="1">
    <location>
        <begin position="305"/>
        <end position="335"/>
    </location>
</feature>
<feature type="compositionally biased region" description="Basic residues" evidence="1">
    <location>
        <begin position="306"/>
        <end position="315"/>
    </location>
</feature>
<dbReference type="Proteomes" id="UP000306584">
    <property type="component" value="Unassembled WGS sequence"/>
</dbReference>
<organism evidence="2 3">
    <name type="scientific">Aureobasidium pullulans</name>
    <name type="common">Black yeast</name>
    <name type="synonym">Pullularia pullulans</name>
    <dbReference type="NCBI Taxonomy" id="5580"/>
    <lineage>
        <taxon>Eukaryota</taxon>
        <taxon>Fungi</taxon>
        <taxon>Dikarya</taxon>
        <taxon>Ascomycota</taxon>
        <taxon>Pezizomycotina</taxon>
        <taxon>Dothideomycetes</taxon>
        <taxon>Dothideomycetidae</taxon>
        <taxon>Dothideales</taxon>
        <taxon>Saccotheciaceae</taxon>
        <taxon>Aureobasidium</taxon>
    </lineage>
</organism>
<reference evidence="2 3" key="1">
    <citation type="submission" date="2018-10" db="EMBL/GenBank/DDBJ databases">
        <title>Fifty Aureobasidium pullulans genomes reveal a recombining polyextremotolerant generalist.</title>
        <authorList>
            <person name="Gostincar C."/>
            <person name="Turk M."/>
            <person name="Zajc J."/>
            <person name="Gunde-Cimerman N."/>
        </authorList>
    </citation>
    <scope>NUCLEOTIDE SEQUENCE [LARGE SCALE GENOMIC DNA]</scope>
    <source>
        <strain evidence="2 3">EXF-6604</strain>
    </source>
</reference>
<evidence type="ECO:0000256" key="1">
    <source>
        <dbReference type="SAM" id="MobiDB-lite"/>
    </source>
</evidence>
<dbReference type="EMBL" id="QZBD01000132">
    <property type="protein sequence ID" value="THY27181.1"/>
    <property type="molecule type" value="Genomic_DNA"/>
</dbReference>
<accession>A0A4S9LCV5</accession>
<dbReference type="AlphaFoldDB" id="A0A4S9LCV5"/>
<name>A0A4S9LCV5_AURPU</name>
<comment type="caution">
    <text evidence="2">The sequence shown here is derived from an EMBL/GenBank/DDBJ whole genome shotgun (WGS) entry which is preliminary data.</text>
</comment>
<gene>
    <name evidence="2" type="ORF">D6D01_04186</name>
</gene>
<proteinExistence type="predicted"/>
<sequence>MTRLLSAAMSHTPPSTDMFVFGSAITNDPIQYDQVENKHYDYFMALRFHISRTDSRGPALCQKDMPNPFLRPGSRRYRNQEITDKQWDHLHFPLGLYRAFDDHTLAEVDDMLVKMEEMNGEIMQRHDSVHSISAATTPLLNLTRGNSTPVLSSLHSRIKSWKPRKSTTWPLKFTNHTPEENAKETRHTPLISMQLDDDELRRQCRVLFEGLYNPHHGLVEQRRKRLYELLGEHAELRKLTALEVGEQDDEQDEDDRMDEVYDEDDGAVFQAREDCYNNPSFNPTGKKVKKSWSWKKVKKIATWPPKYRRVGKDKKQRLEEDEQDIANSRGRQRER</sequence>